<reference evidence="1 2" key="1">
    <citation type="submission" date="2018-06" db="EMBL/GenBank/DDBJ databases">
        <title>Comparative genomics reveals the genomic features of Rhizophagus irregularis, R. cerebriforme, R. diaphanum and Gigaspora rosea, and their symbiotic lifestyle signature.</title>
        <authorList>
            <person name="Morin E."/>
            <person name="San Clemente H."/>
            <person name="Chen E.C.H."/>
            <person name="De La Providencia I."/>
            <person name="Hainaut M."/>
            <person name="Kuo A."/>
            <person name="Kohler A."/>
            <person name="Murat C."/>
            <person name="Tang N."/>
            <person name="Roy S."/>
            <person name="Loubradou J."/>
            <person name="Henrissat B."/>
            <person name="Grigoriev I.V."/>
            <person name="Corradi N."/>
            <person name="Roux C."/>
            <person name="Martin F.M."/>
        </authorList>
    </citation>
    <scope>NUCLEOTIDE SEQUENCE [LARGE SCALE GENOMIC DNA]</scope>
    <source>
        <strain evidence="1 2">DAOM 194757</strain>
    </source>
</reference>
<gene>
    <name evidence="1" type="ORF">C2G38_1956222</name>
</gene>
<dbReference type="EMBL" id="QKWP01000170">
    <property type="protein sequence ID" value="RIB25542.1"/>
    <property type="molecule type" value="Genomic_DNA"/>
</dbReference>
<dbReference type="STRING" id="44941.A0A397VUY1"/>
<accession>A0A397VUY1</accession>
<evidence type="ECO:0000313" key="2">
    <source>
        <dbReference type="Proteomes" id="UP000266673"/>
    </source>
</evidence>
<dbReference type="OrthoDB" id="5584028at2759"/>
<sequence>MSNSAHNSILTSTTTPSYRLRASLTPFERITTVLYFTSSWALILGSYEGGKKAGLQYLAENAHKLPKTKGGWYFYHKRKNYRIVIGGMKSGVRLAMKTSLVCLTFTGLEAVLDEVRKENDFLNSCGAGITTASIVSGIYRLPRQSVKYACMIGLGVGIITGGLQDAVKYYQGQNIWYWDLIKKKLRNY</sequence>
<proteinExistence type="predicted"/>
<comment type="caution">
    <text evidence="1">The sequence shown here is derived from an EMBL/GenBank/DDBJ whole genome shotgun (WGS) entry which is preliminary data.</text>
</comment>
<evidence type="ECO:0008006" key="3">
    <source>
        <dbReference type="Google" id="ProtNLM"/>
    </source>
</evidence>
<organism evidence="1 2">
    <name type="scientific">Gigaspora rosea</name>
    <dbReference type="NCBI Taxonomy" id="44941"/>
    <lineage>
        <taxon>Eukaryota</taxon>
        <taxon>Fungi</taxon>
        <taxon>Fungi incertae sedis</taxon>
        <taxon>Mucoromycota</taxon>
        <taxon>Glomeromycotina</taxon>
        <taxon>Glomeromycetes</taxon>
        <taxon>Diversisporales</taxon>
        <taxon>Gigasporaceae</taxon>
        <taxon>Gigaspora</taxon>
    </lineage>
</organism>
<name>A0A397VUY1_9GLOM</name>
<protein>
    <recommendedName>
        <fullName evidence="3">Tim17/Tim22/Tim23/Pmp24 family-domain-containing protein</fullName>
    </recommendedName>
</protein>
<evidence type="ECO:0000313" key="1">
    <source>
        <dbReference type="EMBL" id="RIB25542.1"/>
    </source>
</evidence>
<dbReference type="Proteomes" id="UP000266673">
    <property type="component" value="Unassembled WGS sequence"/>
</dbReference>
<dbReference type="PANTHER" id="PTHR37852">
    <property type="entry name" value="YALI0B21208P"/>
    <property type="match status" value="1"/>
</dbReference>
<dbReference type="AlphaFoldDB" id="A0A397VUY1"/>
<dbReference type="PANTHER" id="PTHR37852:SF1">
    <property type="entry name" value="HIG1 DOMAIN-CONTAINING PROTEIN"/>
    <property type="match status" value="1"/>
</dbReference>
<keyword evidence="2" id="KW-1185">Reference proteome</keyword>